<dbReference type="KEGG" id="vg:55604542"/>
<name>A0A223LDR2_9CAUD</name>
<evidence type="ECO:0000313" key="2">
    <source>
        <dbReference type="Proteomes" id="UP000226092"/>
    </source>
</evidence>
<accession>A0A223LDR2</accession>
<dbReference type="RefSeq" id="YP_009834475.1">
    <property type="nucleotide sequence ID" value="NC_048673.1"/>
</dbReference>
<proteinExistence type="predicted"/>
<organism evidence="1 2">
    <name type="scientific">Aeromonas phage AS-zj</name>
    <dbReference type="NCBI Taxonomy" id="2024208"/>
    <lineage>
        <taxon>Viruses</taxon>
        <taxon>Duplodnaviria</taxon>
        <taxon>Heunggongvirae</taxon>
        <taxon>Uroviricota</taxon>
        <taxon>Caudoviricetes</taxon>
        <taxon>Pantevenvirales</taxon>
        <taxon>Straboviridae</taxon>
        <taxon>Emmerichvirinae</taxon>
        <taxon>Ceceduovirus</taxon>
        <taxon>Ceceduovirus aszj</taxon>
    </lineage>
</organism>
<dbReference type="EMBL" id="MF448340">
    <property type="protein sequence ID" value="ASU00377.1"/>
    <property type="molecule type" value="Genomic_DNA"/>
</dbReference>
<evidence type="ECO:0000313" key="1">
    <source>
        <dbReference type="EMBL" id="ASU00377.1"/>
    </source>
</evidence>
<dbReference type="Proteomes" id="UP000226092">
    <property type="component" value="Segment"/>
</dbReference>
<reference evidence="1 2" key="1">
    <citation type="submission" date="2017-07" db="EMBL/GenBank/DDBJ databases">
        <title>In vitro design and evaluation of phage cocktails against multidrug-resistant Aeromonas salmonicida.</title>
        <authorList>
            <person name="Chen L."/>
            <person name="Yuan S."/>
            <person name="Ma Y."/>
        </authorList>
    </citation>
    <scope>NUCLEOTIDE SEQUENCE [LARGE SCALE GENOMIC DNA]</scope>
</reference>
<sequence>MLHRIGGPVFYIKKDGYPCWAHEHGAKEIHCTIMMLPGNTYEESLSFIEKESSNTKTHFYAGQFVCYTGNGDGVMIWGHIGERYE</sequence>
<dbReference type="GeneID" id="55604542"/>
<protein>
    <submittedName>
        <fullName evidence="1">Uncharacterized protein</fullName>
    </submittedName>
</protein>
<keyword evidence="2" id="KW-1185">Reference proteome</keyword>